<proteinExistence type="predicted"/>
<dbReference type="EMBL" id="JAGIKT010000036">
    <property type="protein sequence ID" value="MBP0112772.1"/>
    <property type="molecule type" value="Genomic_DNA"/>
</dbReference>
<feature type="region of interest" description="Disordered" evidence="1">
    <location>
        <begin position="53"/>
        <end position="78"/>
    </location>
</feature>
<protein>
    <submittedName>
        <fullName evidence="2">Uncharacterized protein</fullName>
    </submittedName>
</protein>
<organism evidence="2 3">
    <name type="scientific">Bradyrhizobium vignae</name>
    <dbReference type="NCBI Taxonomy" id="1549949"/>
    <lineage>
        <taxon>Bacteria</taxon>
        <taxon>Pseudomonadati</taxon>
        <taxon>Pseudomonadota</taxon>
        <taxon>Alphaproteobacteria</taxon>
        <taxon>Hyphomicrobiales</taxon>
        <taxon>Nitrobacteraceae</taxon>
        <taxon>Bradyrhizobium</taxon>
    </lineage>
</organism>
<name>A0ABS3ZX95_9BRAD</name>
<comment type="caution">
    <text evidence="2">The sequence shown here is derived from an EMBL/GenBank/DDBJ whole genome shotgun (WGS) entry which is preliminary data.</text>
</comment>
<evidence type="ECO:0000313" key="3">
    <source>
        <dbReference type="Proteomes" id="UP000669317"/>
    </source>
</evidence>
<reference evidence="2 3" key="1">
    <citation type="submission" date="2021-03" db="EMBL/GenBank/DDBJ databases">
        <title>Genome Sequence of Bradyrhizobium vignae strain ISRA400.</title>
        <authorList>
            <person name="Tisa L.S."/>
            <person name="Svistoonoff S."/>
            <person name="Hocher V."/>
            <person name="Fall S."/>
            <person name="Zaiya A."/>
            <person name="Naing D."/>
            <person name="Niang N."/>
            <person name="Diouf A."/>
            <person name="Dasylva M.C."/>
            <person name="Toure O."/>
            <person name="Gueye M."/>
            <person name="Gully D."/>
            <person name="Tisseyre P."/>
            <person name="Simpson S."/>
            <person name="Morris K."/>
            <person name="Thomas W.K."/>
        </authorList>
    </citation>
    <scope>NUCLEOTIDE SEQUENCE [LARGE SCALE GENOMIC DNA]</scope>
    <source>
        <strain evidence="2 3">ISRA400</strain>
    </source>
</reference>
<dbReference type="Proteomes" id="UP000669317">
    <property type="component" value="Unassembled WGS sequence"/>
</dbReference>
<gene>
    <name evidence="2" type="ORF">JWS04_17090</name>
</gene>
<keyword evidence="3" id="KW-1185">Reference proteome</keyword>
<accession>A0ABS3ZX95</accession>
<evidence type="ECO:0000313" key="2">
    <source>
        <dbReference type="EMBL" id="MBP0112772.1"/>
    </source>
</evidence>
<sequence>MQKRRRFKQTESLTDRLSRFAKEVGDKASRLPPGPVREELLKKVRQAETALRFEGWTAPEKAPPGRTTDDELQTTRHP</sequence>
<evidence type="ECO:0000256" key="1">
    <source>
        <dbReference type="SAM" id="MobiDB-lite"/>
    </source>
</evidence>